<evidence type="ECO:0000256" key="2">
    <source>
        <dbReference type="ARBA" id="ARBA00022679"/>
    </source>
</evidence>
<keyword evidence="4" id="KW-0378">Hydrolase</keyword>
<dbReference type="Proteomes" id="UP001500326">
    <property type="component" value="Unassembled WGS sequence"/>
</dbReference>
<protein>
    <submittedName>
        <fullName evidence="4">Glycoside hydrolase family 130 protein</fullName>
    </submittedName>
</protein>
<accession>A0ABP5ECV5</accession>
<evidence type="ECO:0000256" key="3">
    <source>
        <dbReference type="ARBA" id="ARBA00024356"/>
    </source>
</evidence>
<reference evidence="5" key="1">
    <citation type="journal article" date="2019" name="Int. J. Syst. Evol. Microbiol.">
        <title>The Global Catalogue of Microorganisms (GCM) 10K type strain sequencing project: providing services to taxonomists for standard genome sequencing and annotation.</title>
        <authorList>
            <consortium name="The Broad Institute Genomics Platform"/>
            <consortium name="The Broad Institute Genome Sequencing Center for Infectious Disease"/>
            <person name="Wu L."/>
            <person name="Ma J."/>
        </authorList>
    </citation>
    <scope>NUCLEOTIDE SEQUENCE [LARGE SCALE GENOMIC DNA]</scope>
    <source>
        <strain evidence="5">JCM 14902</strain>
    </source>
</reference>
<comment type="caution">
    <text evidence="4">The sequence shown here is derived from an EMBL/GenBank/DDBJ whole genome shotgun (WGS) entry which is preliminary data.</text>
</comment>
<dbReference type="SUPFAM" id="SSF75005">
    <property type="entry name" value="Arabinanase/levansucrase/invertase"/>
    <property type="match status" value="1"/>
</dbReference>
<evidence type="ECO:0000256" key="1">
    <source>
        <dbReference type="ARBA" id="ARBA00022676"/>
    </source>
</evidence>
<keyword evidence="5" id="KW-1185">Reference proteome</keyword>
<organism evidence="4 5">
    <name type="scientific">Microbacterium pumilum</name>
    <dbReference type="NCBI Taxonomy" id="344165"/>
    <lineage>
        <taxon>Bacteria</taxon>
        <taxon>Bacillati</taxon>
        <taxon>Actinomycetota</taxon>
        <taxon>Actinomycetes</taxon>
        <taxon>Micrococcales</taxon>
        <taxon>Microbacteriaceae</taxon>
        <taxon>Microbacterium</taxon>
    </lineage>
</organism>
<keyword evidence="2" id="KW-0808">Transferase</keyword>
<dbReference type="InterPro" id="IPR023296">
    <property type="entry name" value="Glyco_hydro_beta-prop_sf"/>
</dbReference>
<proteinExistence type="inferred from homology"/>
<keyword evidence="1" id="KW-0328">Glycosyltransferase</keyword>
<dbReference type="GO" id="GO:0016787">
    <property type="term" value="F:hydrolase activity"/>
    <property type="evidence" value="ECO:0007669"/>
    <property type="project" value="UniProtKB-KW"/>
</dbReference>
<dbReference type="Gene3D" id="2.115.10.20">
    <property type="entry name" value="Glycosyl hydrolase domain, family 43"/>
    <property type="match status" value="1"/>
</dbReference>
<dbReference type="EMBL" id="BAAAOH010000001">
    <property type="protein sequence ID" value="GAA1992862.1"/>
    <property type="molecule type" value="Genomic_DNA"/>
</dbReference>
<dbReference type="PANTHER" id="PTHR34106">
    <property type="entry name" value="GLYCOSIDASE"/>
    <property type="match status" value="1"/>
</dbReference>
<gene>
    <name evidence="4" type="ORF">GCM10009777_30460</name>
</gene>
<dbReference type="RefSeq" id="WP_344064094.1">
    <property type="nucleotide sequence ID" value="NZ_BAAAOH010000001.1"/>
</dbReference>
<dbReference type="PANTHER" id="PTHR34106:SF4">
    <property type="entry name" value="BLL5143 PROTEIN"/>
    <property type="match status" value="1"/>
</dbReference>
<sequence>MIVREHNAHLEHDPARIVARFFLPGDGLPSSYSRVAQIVGRVLESSAALTEQMAELVVSDLEGRHADAEDLLISNARAVGSRIADASRLTEAQLLVLGAAFTAEYAVEGAALCNPSAIEHPSQEGLGEGDLRVAIALRCIGEGHISSIGFAEAVIDAGGAWTFAPRATPLSPPTVWSGDWSRTHYARALEHEGHLSDLATAVLGELPDRFTVAELEYALLELPDQLSTRPDSRRPTQAMRDMAASAYRADFTAGTPLSARMLLPVAAEENHGMEDARFVRFTDADGVVGYRATYTAYDGRDIAPRLITSPDLAEFAIHRLTGTGARNKGMALFPRLVGGHHLALSRTDGENISLAKSSDGVIWEDVGIVHPPTELWELVQLGNCGAPIETDRGWLVLTHGVGPLRTYSLGALLLDVDDPLRVIARTTEPLLKPTGDLRDGYVPRVAYSCGGIVHRGTLWIPVGIGDSRIRVFSVGVDELLESMTESNPSGAAHGAVPEVW</sequence>
<dbReference type="InterPro" id="IPR007184">
    <property type="entry name" value="Mannoside_phosphorylase"/>
</dbReference>
<evidence type="ECO:0000313" key="5">
    <source>
        <dbReference type="Proteomes" id="UP001500326"/>
    </source>
</evidence>
<name>A0ABP5ECV5_9MICO</name>
<comment type="similarity">
    <text evidence="3">Belongs to the glycosyl hydrolase 130 family.</text>
</comment>
<dbReference type="Pfam" id="PF04041">
    <property type="entry name" value="Glyco_hydro_130"/>
    <property type="match status" value="1"/>
</dbReference>
<evidence type="ECO:0000313" key="4">
    <source>
        <dbReference type="EMBL" id="GAA1992862.1"/>
    </source>
</evidence>